<dbReference type="SUPFAM" id="SSF52833">
    <property type="entry name" value="Thioredoxin-like"/>
    <property type="match status" value="1"/>
</dbReference>
<protein>
    <recommendedName>
        <fullName evidence="2">Thioredoxin-like fold domain-containing protein</fullName>
    </recommendedName>
</protein>
<dbReference type="InterPro" id="IPR012336">
    <property type="entry name" value="Thioredoxin-like_fold"/>
</dbReference>
<feature type="domain" description="Thioredoxin-like fold" evidence="2">
    <location>
        <begin position="58"/>
        <end position="215"/>
    </location>
</feature>
<dbReference type="STRING" id="1798697.A2373_03685"/>
<organism evidence="3 4">
    <name type="scientific">Candidatus Magasanikbacteria bacterium RIFOXYB1_FULL_40_15</name>
    <dbReference type="NCBI Taxonomy" id="1798697"/>
    <lineage>
        <taxon>Bacteria</taxon>
        <taxon>Candidatus Magasanikiibacteriota</taxon>
    </lineage>
</organism>
<dbReference type="Proteomes" id="UP000176300">
    <property type="component" value="Unassembled WGS sequence"/>
</dbReference>
<dbReference type="Pfam" id="PF13462">
    <property type="entry name" value="Thioredoxin_4"/>
    <property type="match status" value="1"/>
</dbReference>
<feature type="transmembrane region" description="Helical" evidence="1">
    <location>
        <begin position="12"/>
        <end position="34"/>
    </location>
</feature>
<proteinExistence type="predicted"/>
<evidence type="ECO:0000259" key="2">
    <source>
        <dbReference type="Pfam" id="PF13462"/>
    </source>
</evidence>
<dbReference type="Gene3D" id="3.40.30.10">
    <property type="entry name" value="Glutaredoxin"/>
    <property type="match status" value="1"/>
</dbReference>
<keyword evidence="1" id="KW-0812">Transmembrane</keyword>
<name>A0A1F6NJ37_9BACT</name>
<keyword evidence="1" id="KW-0472">Membrane</keyword>
<evidence type="ECO:0000256" key="1">
    <source>
        <dbReference type="SAM" id="Phobius"/>
    </source>
</evidence>
<comment type="caution">
    <text evidence="3">The sequence shown here is derived from an EMBL/GenBank/DDBJ whole genome shotgun (WGS) entry which is preliminary data.</text>
</comment>
<gene>
    <name evidence="3" type="ORF">A2373_03685</name>
</gene>
<reference evidence="3 4" key="1">
    <citation type="journal article" date="2016" name="Nat. Commun.">
        <title>Thousands of microbial genomes shed light on interconnected biogeochemical processes in an aquifer system.</title>
        <authorList>
            <person name="Anantharaman K."/>
            <person name="Brown C.T."/>
            <person name="Hug L.A."/>
            <person name="Sharon I."/>
            <person name="Castelle C.J."/>
            <person name="Probst A.J."/>
            <person name="Thomas B.C."/>
            <person name="Singh A."/>
            <person name="Wilkins M.J."/>
            <person name="Karaoz U."/>
            <person name="Brodie E.L."/>
            <person name="Williams K.H."/>
            <person name="Hubbard S.S."/>
            <person name="Banfield J.F."/>
        </authorList>
    </citation>
    <scope>NUCLEOTIDE SEQUENCE [LARGE SCALE GENOMIC DNA]</scope>
</reference>
<evidence type="ECO:0000313" key="3">
    <source>
        <dbReference type="EMBL" id="OGH84056.1"/>
    </source>
</evidence>
<dbReference type="AlphaFoldDB" id="A0A1F6NJ37"/>
<accession>A0A1F6NJ37</accession>
<evidence type="ECO:0000313" key="4">
    <source>
        <dbReference type="Proteomes" id="UP000176300"/>
    </source>
</evidence>
<dbReference type="EMBL" id="MFQS01000004">
    <property type="protein sequence ID" value="OGH84056.1"/>
    <property type="molecule type" value="Genomic_DNA"/>
</dbReference>
<dbReference type="InterPro" id="IPR036249">
    <property type="entry name" value="Thioredoxin-like_sf"/>
</dbReference>
<keyword evidence="1" id="KW-1133">Transmembrane helix</keyword>
<sequence>MNQFKFMRIRTSLFLFVPAIAVAVFALFVSFIQYQPKKILYNDPNRLEILNIVPIFNEDIILGNLKAPKTIIAFEDLGCARCQDQMEMFEELLTKFPDKIKIILKTLNVTTFPESSAESHQYLFCAYKQNKYKEFKDALFVEKLLDTNSLKYVSEIIELDAQKLEECLAGAEVANYTQKNEEMAKNLMIESTPTIFVDNKIIQEPLNITGWETILSLTK</sequence>